<proteinExistence type="predicted"/>
<dbReference type="AlphaFoldDB" id="A0A2W5K9I7"/>
<protein>
    <submittedName>
        <fullName evidence="2">Uncharacterized protein</fullName>
    </submittedName>
</protein>
<evidence type="ECO:0000256" key="1">
    <source>
        <dbReference type="SAM" id="Phobius"/>
    </source>
</evidence>
<reference evidence="2 3" key="1">
    <citation type="submission" date="2017-08" db="EMBL/GenBank/DDBJ databases">
        <title>Infants hospitalized years apart are colonized by the same room-sourced microbial strains.</title>
        <authorList>
            <person name="Brooks B."/>
            <person name="Olm M.R."/>
            <person name="Firek B.A."/>
            <person name="Baker R."/>
            <person name="Thomas B.C."/>
            <person name="Morowitz M.J."/>
            <person name="Banfield J.F."/>
        </authorList>
    </citation>
    <scope>NUCLEOTIDE SEQUENCE [LARGE SCALE GENOMIC DNA]</scope>
    <source>
        <strain evidence="2">S2_006_000_R1_57</strain>
    </source>
</reference>
<keyword evidence="1" id="KW-0812">Transmembrane</keyword>
<evidence type="ECO:0000313" key="2">
    <source>
        <dbReference type="EMBL" id="PZP89152.1"/>
    </source>
</evidence>
<keyword evidence="1" id="KW-1133">Transmembrane helix</keyword>
<feature type="transmembrane region" description="Helical" evidence="1">
    <location>
        <begin position="12"/>
        <end position="36"/>
    </location>
</feature>
<sequence>MLMETLSHLPAVLLSGLFFGAGLPVLFALAMAAGSGKTEKIDGKMVEVKPPTLPMKILSYVLFALVILLILVGVLWVSQHFIYNTFGLDIFHNGGKG</sequence>
<comment type="caution">
    <text evidence="2">The sequence shown here is derived from an EMBL/GenBank/DDBJ whole genome shotgun (WGS) entry which is preliminary data.</text>
</comment>
<organism evidence="2 3">
    <name type="scientific">Lawsonella clevelandensis</name>
    <dbReference type="NCBI Taxonomy" id="1528099"/>
    <lineage>
        <taxon>Bacteria</taxon>
        <taxon>Bacillati</taxon>
        <taxon>Actinomycetota</taxon>
        <taxon>Actinomycetes</taxon>
        <taxon>Mycobacteriales</taxon>
        <taxon>Lawsonellaceae</taxon>
        <taxon>Lawsonella</taxon>
    </lineage>
</organism>
<accession>A0A2W5K9I7</accession>
<keyword evidence="1" id="KW-0472">Membrane</keyword>
<feature type="transmembrane region" description="Helical" evidence="1">
    <location>
        <begin position="57"/>
        <end position="78"/>
    </location>
</feature>
<dbReference type="EMBL" id="QFOZ01000004">
    <property type="protein sequence ID" value="PZP89152.1"/>
    <property type="molecule type" value="Genomic_DNA"/>
</dbReference>
<evidence type="ECO:0000313" key="3">
    <source>
        <dbReference type="Proteomes" id="UP000248606"/>
    </source>
</evidence>
<name>A0A2W5K9I7_9ACTN</name>
<dbReference type="RefSeq" id="WP_303678785.1">
    <property type="nucleotide sequence ID" value="NZ_JAPJOB010000003.1"/>
</dbReference>
<dbReference type="Proteomes" id="UP000248606">
    <property type="component" value="Unassembled WGS sequence"/>
</dbReference>
<gene>
    <name evidence="2" type="ORF">DI579_04490</name>
</gene>